<dbReference type="InterPro" id="IPR020339">
    <property type="entry name" value="C20orf85-like"/>
</dbReference>
<sequence>MAKEVKKEVKKEVNYLAQERMWKDHVENETEAAKKWLYNWGFLTTPFEELIKNEKKKEIVKIILPEHLQVRPVTPLETYIKVKPSPPIPQTTQGFIGWRSTVPGMELEIYGRERHGKLDFLKQVNWPPEAIE</sequence>
<reference evidence="2" key="1">
    <citation type="submission" date="2025-08" db="UniProtKB">
        <authorList>
            <consortium name="RefSeq"/>
        </authorList>
    </citation>
    <scope>IDENTIFICATION</scope>
</reference>
<name>A0A6P8NKC9_GEOSA</name>
<dbReference type="AlphaFoldDB" id="A0A6P8NKC9"/>
<dbReference type="CTD" id="128602"/>
<accession>A0A6P8NKC9</accession>
<dbReference type="PANTHER" id="PTHR31909:SF3">
    <property type="entry name" value="SIMILAR TO PROTEIN C20ORF85 HOMOLOG"/>
    <property type="match status" value="1"/>
</dbReference>
<dbReference type="Pfam" id="PF14945">
    <property type="entry name" value="LLC1"/>
    <property type="match status" value="1"/>
</dbReference>
<protein>
    <submittedName>
        <fullName evidence="2">Uncharacterized protein C20orf85 homolog isoform X1</fullName>
    </submittedName>
</protein>
<dbReference type="KEGG" id="gsh:117345861"/>
<gene>
    <name evidence="2" type="primary">C11H20orf85</name>
</gene>
<evidence type="ECO:0000313" key="1">
    <source>
        <dbReference type="Proteomes" id="UP000515159"/>
    </source>
</evidence>
<organism evidence="1 2">
    <name type="scientific">Geotrypetes seraphini</name>
    <name type="common">Gaboon caecilian</name>
    <name type="synonym">Caecilia seraphini</name>
    <dbReference type="NCBI Taxonomy" id="260995"/>
    <lineage>
        <taxon>Eukaryota</taxon>
        <taxon>Metazoa</taxon>
        <taxon>Chordata</taxon>
        <taxon>Craniata</taxon>
        <taxon>Vertebrata</taxon>
        <taxon>Euteleostomi</taxon>
        <taxon>Amphibia</taxon>
        <taxon>Gymnophiona</taxon>
        <taxon>Geotrypetes</taxon>
    </lineage>
</organism>
<keyword evidence="1" id="KW-1185">Reference proteome</keyword>
<dbReference type="OrthoDB" id="10031946at2759"/>
<evidence type="ECO:0000313" key="2">
    <source>
        <dbReference type="RefSeq" id="XP_033771014.1"/>
    </source>
</evidence>
<dbReference type="InParanoid" id="A0A6P8NKC9"/>
<proteinExistence type="predicted"/>
<dbReference type="PANTHER" id="PTHR31909">
    <property type="entry name" value="CHROMOSOME 20 ORF85 FAMILY MEMBER"/>
    <property type="match status" value="1"/>
</dbReference>
<dbReference type="RefSeq" id="XP_033771014.1">
    <property type="nucleotide sequence ID" value="XM_033915123.1"/>
</dbReference>
<dbReference type="GeneID" id="117345861"/>
<dbReference type="Proteomes" id="UP000515159">
    <property type="component" value="Chromosome 11"/>
</dbReference>
<dbReference type="FunCoup" id="A0A6P8NKC9">
    <property type="interactions" value="6"/>
</dbReference>